<sequence length="94" mass="10679">MSTTTIRIEDDLKERIANAATRAGKTSHAFILEAISETVQRVEMEEELQRLADQRWTKLVQTGKSIAWDDARTYLQARAKGDKPRKPAARNPAR</sequence>
<comment type="similarity">
    <text evidence="2">Belongs to the TacA antitoxin family.</text>
</comment>
<dbReference type="Gene3D" id="1.10.1220.10">
    <property type="entry name" value="Met repressor-like"/>
    <property type="match status" value="1"/>
</dbReference>
<gene>
    <name evidence="3" type="ORF">D3H34_30235</name>
</gene>
<evidence type="ECO:0000313" key="4">
    <source>
        <dbReference type="Proteomes" id="UP000265619"/>
    </source>
</evidence>
<comment type="caution">
    <text evidence="3">The sequence shown here is derived from an EMBL/GenBank/DDBJ whole genome shotgun (WGS) entry which is preliminary data.</text>
</comment>
<evidence type="ECO:0000256" key="2">
    <source>
        <dbReference type="ARBA" id="ARBA00049988"/>
    </source>
</evidence>
<dbReference type="Pfam" id="PF08681">
    <property type="entry name" value="TacA1"/>
    <property type="match status" value="1"/>
</dbReference>
<dbReference type="GO" id="GO:0006355">
    <property type="term" value="P:regulation of DNA-templated transcription"/>
    <property type="evidence" value="ECO:0007669"/>
    <property type="project" value="InterPro"/>
</dbReference>
<dbReference type="Proteomes" id="UP000265619">
    <property type="component" value="Unassembled WGS sequence"/>
</dbReference>
<dbReference type="RefSeq" id="WP_119558505.1">
    <property type="nucleotide sequence ID" value="NZ_QXMN01000076.1"/>
</dbReference>
<dbReference type="EMBL" id="QXMN01000076">
    <property type="protein sequence ID" value="RIX72865.1"/>
    <property type="molecule type" value="Genomic_DNA"/>
</dbReference>
<dbReference type="InterPro" id="IPR014795">
    <property type="entry name" value="TacA_1-like"/>
</dbReference>
<dbReference type="AlphaFoldDB" id="A0A9X8CZB3"/>
<evidence type="ECO:0000313" key="3">
    <source>
        <dbReference type="EMBL" id="RIX72865.1"/>
    </source>
</evidence>
<dbReference type="InterPro" id="IPR010985">
    <property type="entry name" value="Ribbon_hlx_hlx"/>
</dbReference>
<keyword evidence="4" id="KW-1185">Reference proteome</keyword>
<organism evidence="3 4">
    <name type="scientific">Acidovorax cavernicola</name>
    <dbReference type="NCBI Taxonomy" id="1675792"/>
    <lineage>
        <taxon>Bacteria</taxon>
        <taxon>Pseudomonadati</taxon>
        <taxon>Pseudomonadota</taxon>
        <taxon>Betaproteobacteria</taxon>
        <taxon>Burkholderiales</taxon>
        <taxon>Comamonadaceae</taxon>
        <taxon>Acidovorax</taxon>
    </lineage>
</organism>
<proteinExistence type="inferred from homology"/>
<name>A0A9X8CZB3_9BURK</name>
<accession>A0A9X8CZB3</accession>
<keyword evidence="1" id="KW-1277">Toxin-antitoxin system</keyword>
<dbReference type="InterPro" id="IPR013321">
    <property type="entry name" value="Arc_rbn_hlx_hlx"/>
</dbReference>
<protein>
    <submittedName>
        <fullName evidence="3">DUF1778 domain-containing protein</fullName>
    </submittedName>
</protein>
<dbReference type="OrthoDB" id="7062343at2"/>
<reference evidence="3 4" key="1">
    <citation type="submission" date="2018-09" db="EMBL/GenBank/DDBJ databases">
        <title>Acidovorax cavernicola nov. sp. isolated from Gruta de las Maravillas (Aracena, Spain).</title>
        <authorList>
            <person name="Jurado V."/>
            <person name="Gutierrez-Patricio S."/>
            <person name="Gonzalez-Pimentel J.L."/>
            <person name="Miller A.Z."/>
            <person name="Laiz L."/>
            <person name="Saiz-Jimenez C."/>
        </authorList>
    </citation>
    <scope>NUCLEOTIDE SEQUENCE [LARGE SCALE GENOMIC DNA]</scope>
    <source>
        <strain evidence="3 4">1011MAR4D40.2</strain>
    </source>
</reference>
<evidence type="ECO:0000256" key="1">
    <source>
        <dbReference type="ARBA" id="ARBA00022649"/>
    </source>
</evidence>
<dbReference type="SUPFAM" id="SSF47598">
    <property type="entry name" value="Ribbon-helix-helix"/>
    <property type="match status" value="1"/>
</dbReference>